<evidence type="ECO:0000256" key="7">
    <source>
        <dbReference type="ARBA" id="ARBA00023002"/>
    </source>
</evidence>
<dbReference type="PANTHER" id="PTHR38011:SF7">
    <property type="entry name" value="2,5-DIAMINO-6-RIBOSYLAMINO-4(3H)-PYRIMIDINONE 5'-PHOSPHATE REDUCTASE"/>
    <property type="match status" value="1"/>
</dbReference>
<dbReference type="InterPro" id="IPR002734">
    <property type="entry name" value="RibDG_C"/>
</dbReference>
<evidence type="ECO:0000256" key="6">
    <source>
        <dbReference type="ARBA" id="ARBA00022857"/>
    </source>
</evidence>
<evidence type="ECO:0000256" key="4">
    <source>
        <dbReference type="ARBA" id="ARBA00005259"/>
    </source>
</evidence>
<comment type="catalytic activity">
    <reaction evidence="9">
        <text>5-amino-6-(5-phospho-D-ribitylamino)uracil + NADP(+) = 5-amino-6-(5-phospho-D-ribosylamino)uracil + NADPH + H(+)</text>
        <dbReference type="Rhea" id="RHEA:17845"/>
        <dbReference type="ChEBI" id="CHEBI:15378"/>
        <dbReference type="ChEBI" id="CHEBI:57783"/>
        <dbReference type="ChEBI" id="CHEBI:58349"/>
        <dbReference type="ChEBI" id="CHEBI:58421"/>
        <dbReference type="ChEBI" id="CHEBI:58453"/>
        <dbReference type="EC" id="1.1.1.193"/>
    </reaction>
</comment>
<dbReference type="PANTHER" id="PTHR38011">
    <property type="entry name" value="DIHYDROFOLATE REDUCTASE FAMILY PROTEIN (AFU_ORTHOLOGUE AFUA_8G06820)"/>
    <property type="match status" value="1"/>
</dbReference>
<dbReference type="InterPro" id="IPR050765">
    <property type="entry name" value="Riboflavin_Biosynth_HTPR"/>
</dbReference>
<evidence type="ECO:0000256" key="5">
    <source>
        <dbReference type="ARBA" id="ARBA00007417"/>
    </source>
</evidence>
<dbReference type="Gene3D" id="3.40.430.10">
    <property type="entry name" value="Dihydrofolate Reductase, subunit A"/>
    <property type="match status" value="1"/>
</dbReference>
<comment type="cofactor">
    <cofactor evidence="9 12">
        <name>Zn(2+)</name>
        <dbReference type="ChEBI" id="CHEBI:29105"/>
    </cofactor>
    <text evidence="9 12">Binds 1 zinc ion.</text>
</comment>
<dbReference type="EMBL" id="QLLL01000008">
    <property type="protein sequence ID" value="RAJ00325.1"/>
    <property type="molecule type" value="Genomic_DNA"/>
</dbReference>
<dbReference type="UniPathway" id="UPA00275">
    <property type="reaction ID" value="UER00401"/>
</dbReference>
<comment type="function">
    <text evidence="1 9">Converts 2,5-diamino-6-(ribosylamino)-4(3h)-pyrimidinone 5'-phosphate into 5-amino-6-(ribosylamino)-2,4(1h,3h)-pyrimidinedione 5'-phosphate.</text>
</comment>
<dbReference type="SUPFAM" id="SSF53927">
    <property type="entry name" value="Cytidine deaminase-like"/>
    <property type="match status" value="1"/>
</dbReference>
<evidence type="ECO:0000313" key="15">
    <source>
        <dbReference type="Proteomes" id="UP000249547"/>
    </source>
</evidence>
<reference evidence="14 15" key="1">
    <citation type="submission" date="2018-06" db="EMBL/GenBank/DDBJ databases">
        <title>Genomic Encyclopedia of Archaeal and Bacterial Type Strains, Phase II (KMG-II): from individual species to whole genera.</title>
        <authorList>
            <person name="Goeker M."/>
        </authorList>
    </citation>
    <scope>NUCLEOTIDE SEQUENCE [LARGE SCALE GENOMIC DNA]</scope>
    <source>
        <strain evidence="14 15">DSM 23857</strain>
    </source>
</reference>
<evidence type="ECO:0000256" key="11">
    <source>
        <dbReference type="PIRSR" id="PIRSR006769-2"/>
    </source>
</evidence>
<keyword evidence="8" id="KW-0511">Multifunctional enzyme</keyword>
<dbReference type="GO" id="GO:0008703">
    <property type="term" value="F:5-amino-6-(5-phosphoribosylamino)uracil reductase activity"/>
    <property type="evidence" value="ECO:0007669"/>
    <property type="project" value="UniProtKB-EC"/>
</dbReference>
<keyword evidence="9" id="KW-0378">Hydrolase</keyword>
<keyword evidence="9 12" id="KW-0479">Metal-binding</keyword>
<dbReference type="InterPro" id="IPR016193">
    <property type="entry name" value="Cytidine_deaminase-like"/>
</dbReference>
<feature type="binding site" evidence="11">
    <location>
        <position position="215"/>
    </location>
    <ligand>
        <name>substrate</name>
    </ligand>
</feature>
<dbReference type="EC" id="3.5.4.26" evidence="9"/>
<sequence length="353" mass="39136">MTAALNHEIFMQRCIELATMGAGHVMPNPMVGAVLVYNGRIIGEGYHQQYGQAHAEVNCVNNVADIDRPLIKSSTMYVSLEPCAHHGKTPPCAHLIVREQIPHVVIGCVDTFSKVSGKGIEILKNAGIQVTTGILENACRELNKRFFTFHEQKRPYIVLKWSQSVDGFIGTTDRQPVKISNEYTDRLVHKWRSEEAAILVGTNTAVNDNPRLNTRLWPGNNPARVVIDLDLRIPPTHHIYDGSVKTFIVTTHGTVPCGATAITVERNGNVLQQMLSALHIHHVQSILIEGGAFTLQEFIALELWDEARIIVNEKPLGTGVSAPSWNFSPATGITHLATDTIYYHRLNTLAPYF</sequence>
<dbReference type="InterPro" id="IPR004794">
    <property type="entry name" value="Eubact_RibD"/>
</dbReference>
<dbReference type="CDD" id="cd01284">
    <property type="entry name" value="Riboflavin_deaminase-reductase"/>
    <property type="match status" value="1"/>
</dbReference>
<dbReference type="EC" id="1.1.1.193" evidence="9"/>
<accession>A0A327Q8R0</accession>
<protein>
    <recommendedName>
        <fullName evidence="9">Riboflavin biosynthesis protein RibD</fullName>
    </recommendedName>
    <domain>
        <recommendedName>
            <fullName evidence="9">Diaminohydroxyphosphoribosylaminopyrimidine deaminase</fullName>
            <shortName evidence="9">DRAP deaminase</shortName>
            <ecNumber evidence="9">3.5.4.26</ecNumber>
        </recommendedName>
        <alternativeName>
            <fullName evidence="9">Riboflavin-specific deaminase</fullName>
        </alternativeName>
    </domain>
    <domain>
        <recommendedName>
            <fullName evidence="9">5-amino-6-(5-phosphoribosylamino)uracil reductase</fullName>
            <ecNumber evidence="9">1.1.1.193</ecNumber>
        </recommendedName>
        <alternativeName>
            <fullName evidence="9">HTP reductase</fullName>
        </alternativeName>
    </domain>
</protein>
<comment type="similarity">
    <text evidence="4 9">In the N-terminal section; belongs to the cytidine and deoxycytidylate deaminase family.</text>
</comment>
<keyword evidence="9 12" id="KW-0862">Zinc</keyword>
<feature type="binding site" evidence="11">
    <location>
        <position position="212"/>
    </location>
    <ligand>
        <name>substrate</name>
    </ligand>
</feature>
<evidence type="ECO:0000256" key="1">
    <source>
        <dbReference type="ARBA" id="ARBA00002151"/>
    </source>
</evidence>
<name>A0A327Q8R0_9BACT</name>
<evidence type="ECO:0000256" key="2">
    <source>
        <dbReference type="ARBA" id="ARBA00004882"/>
    </source>
</evidence>
<dbReference type="Pfam" id="PF00383">
    <property type="entry name" value="dCMP_cyt_deam_1"/>
    <property type="match status" value="1"/>
</dbReference>
<keyword evidence="15" id="KW-1185">Reference proteome</keyword>
<dbReference type="RefSeq" id="WP_111599450.1">
    <property type="nucleotide sequence ID" value="NZ_QLLL01000008.1"/>
</dbReference>
<dbReference type="PROSITE" id="PS51747">
    <property type="entry name" value="CYT_DCMP_DEAMINASES_2"/>
    <property type="match status" value="1"/>
</dbReference>
<feature type="binding site" evidence="11">
    <location>
        <position position="192"/>
    </location>
    <ligand>
        <name>substrate</name>
    </ligand>
</feature>
<keyword evidence="9" id="KW-0686">Riboflavin biosynthesis</keyword>
<evidence type="ECO:0000256" key="3">
    <source>
        <dbReference type="ARBA" id="ARBA00004910"/>
    </source>
</evidence>
<dbReference type="InterPro" id="IPR024072">
    <property type="entry name" value="DHFR-like_dom_sf"/>
</dbReference>
<feature type="active site" description="Proton donor" evidence="10">
    <location>
        <position position="56"/>
    </location>
</feature>
<dbReference type="GO" id="GO:0008835">
    <property type="term" value="F:diaminohydroxyphosphoribosylaminopyrimidine deaminase activity"/>
    <property type="evidence" value="ECO:0007669"/>
    <property type="project" value="UniProtKB-EC"/>
</dbReference>
<evidence type="ECO:0000313" key="14">
    <source>
        <dbReference type="EMBL" id="RAJ00325.1"/>
    </source>
</evidence>
<dbReference type="AlphaFoldDB" id="A0A327Q8R0"/>
<dbReference type="NCBIfam" id="TIGR00326">
    <property type="entry name" value="eubact_ribD"/>
    <property type="match status" value="1"/>
</dbReference>
<feature type="binding site" evidence="12">
    <location>
        <position position="92"/>
    </location>
    <ligand>
        <name>Zn(2+)</name>
        <dbReference type="ChEBI" id="CHEBI:29105"/>
        <note>catalytic</note>
    </ligand>
</feature>
<feature type="binding site" evidence="12">
    <location>
        <position position="54"/>
    </location>
    <ligand>
        <name>Zn(2+)</name>
        <dbReference type="ChEBI" id="CHEBI:29105"/>
        <note>catalytic</note>
    </ligand>
</feature>
<feature type="binding site" evidence="11">
    <location>
        <position position="204"/>
    </location>
    <ligand>
        <name>NADP(+)</name>
        <dbReference type="ChEBI" id="CHEBI:58349"/>
    </ligand>
</feature>
<evidence type="ECO:0000256" key="9">
    <source>
        <dbReference type="PIRNR" id="PIRNR006769"/>
    </source>
</evidence>
<comment type="pathway">
    <text evidence="3 9">Cofactor biosynthesis; riboflavin biosynthesis; 5-amino-6-(D-ribitylamino)uracil from GTP: step 3/4.</text>
</comment>
<dbReference type="Pfam" id="PF01872">
    <property type="entry name" value="RibD_C"/>
    <property type="match status" value="1"/>
</dbReference>
<keyword evidence="6 9" id="KW-0521">NADP</keyword>
<evidence type="ECO:0000256" key="10">
    <source>
        <dbReference type="PIRSR" id="PIRSR006769-1"/>
    </source>
</evidence>
<comment type="pathway">
    <text evidence="2 9">Cofactor biosynthesis; riboflavin biosynthesis; 5-amino-6-(D-ribitylamino)uracil from GTP: step 2/4.</text>
</comment>
<feature type="binding site" evidence="12">
    <location>
        <position position="83"/>
    </location>
    <ligand>
        <name>Zn(2+)</name>
        <dbReference type="ChEBI" id="CHEBI:29105"/>
        <note>catalytic</note>
    </ligand>
</feature>
<dbReference type="Proteomes" id="UP000249547">
    <property type="component" value="Unassembled WGS sequence"/>
</dbReference>
<dbReference type="GO" id="GO:0009231">
    <property type="term" value="P:riboflavin biosynthetic process"/>
    <property type="evidence" value="ECO:0007669"/>
    <property type="project" value="UniProtKB-UniPathway"/>
</dbReference>
<dbReference type="GO" id="GO:0046872">
    <property type="term" value="F:metal ion binding"/>
    <property type="evidence" value="ECO:0007669"/>
    <property type="project" value="UniProtKB-KW"/>
</dbReference>
<evidence type="ECO:0000259" key="13">
    <source>
        <dbReference type="PROSITE" id="PS51747"/>
    </source>
</evidence>
<dbReference type="PIRSF" id="PIRSF006769">
    <property type="entry name" value="RibD"/>
    <property type="match status" value="1"/>
</dbReference>
<dbReference type="OrthoDB" id="9800865at2"/>
<comment type="similarity">
    <text evidence="5 9">In the C-terminal section; belongs to the HTP reductase family.</text>
</comment>
<comment type="catalytic activity">
    <reaction evidence="9">
        <text>2,5-diamino-6-hydroxy-4-(5-phosphoribosylamino)-pyrimidine + H2O + H(+) = 5-amino-6-(5-phospho-D-ribosylamino)uracil + NH4(+)</text>
        <dbReference type="Rhea" id="RHEA:21868"/>
        <dbReference type="ChEBI" id="CHEBI:15377"/>
        <dbReference type="ChEBI" id="CHEBI:15378"/>
        <dbReference type="ChEBI" id="CHEBI:28938"/>
        <dbReference type="ChEBI" id="CHEBI:58453"/>
        <dbReference type="ChEBI" id="CHEBI:58614"/>
        <dbReference type="EC" id="3.5.4.26"/>
    </reaction>
</comment>
<dbReference type="Gene3D" id="3.40.140.10">
    <property type="entry name" value="Cytidine Deaminase, domain 2"/>
    <property type="match status" value="1"/>
</dbReference>
<keyword evidence="7 9" id="KW-0560">Oxidoreductase</keyword>
<organism evidence="14 15">
    <name type="scientific">Chitinophaga skermanii</name>
    <dbReference type="NCBI Taxonomy" id="331697"/>
    <lineage>
        <taxon>Bacteria</taxon>
        <taxon>Pseudomonadati</taxon>
        <taxon>Bacteroidota</taxon>
        <taxon>Chitinophagia</taxon>
        <taxon>Chitinophagales</taxon>
        <taxon>Chitinophagaceae</taxon>
        <taxon>Chitinophaga</taxon>
    </lineage>
</organism>
<evidence type="ECO:0000256" key="12">
    <source>
        <dbReference type="PIRSR" id="PIRSR006769-3"/>
    </source>
</evidence>
<feature type="domain" description="CMP/dCMP-type deaminase" evidence="13">
    <location>
        <begin position="5"/>
        <end position="131"/>
    </location>
</feature>
<proteinExistence type="inferred from homology"/>
<evidence type="ECO:0000256" key="8">
    <source>
        <dbReference type="ARBA" id="ARBA00023268"/>
    </source>
</evidence>
<dbReference type="InterPro" id="IPR002125">
    <property type="entry name" value="CMP_dCMP_dom"/>
</dbReference>
<dbReference type="SUPFAM" id="SSF53597">
    <property type="entry name" value="Dihydrofolate reductase-like"/>
    <property type="match status" value="1"/>
</dbReference>
<feature type="binding site" evidence="11">
    <location>
        <position position="289"/>
    </location>
    <ligand>
        <name>substrate</name>
    </ligand>
</feature>
<feature type="binding site" evidence="11">
    <location>
        <position position="208"/>
    </location>
    <ligand>
        <name>NADP(+)</name>
        <dbReference type="ChEBI" id="CHEBI:58349"/>
    </ligand>
</feature>
<gene>
    <name evidence="14" type="ORF">LX64_04027</name>
</gene>
<comment type="caution">
    <text evidence="14">The sequence shown here is derived from an EMBL/GenBank/DDBJ whole genome shotgun (WGS) entry which is preliminary data.</text>
</comment>